<dbReference type="OrthoDB" id="9795854at2"/>
<gene>
    <name evidence="2" type="ORF">A11A3_11307</name>
</gene>
<keyword evidence="3" id="KW-1185">Reference proteome</keyword>
<dbReference type="Proteomes" id="UP000010164">
    <property type="component" value="Unassembled WGS sequence"/>
</dbReference>
<evidence type="ECO:0000256" key="1">
    <source>
        <dbReference type="SAM" id="Phobius"/>
    </source>
</evidence>
<dbReference type="Pfam" id="PF04246">
    <property type="entry name" value="RseC_MucC"/>
    <property type="match status" value="1"/>
</dbReference>
<reference evidence="2 3" key="1">
    <citation type="journal article" date="2012" name="J. Bacteriol.">
        <title>Genome Sequence of the Alkane-Degrading Bacterium Alcanivorax hongdengensis Type Strain A-11-3.</title>
        <authorList>
            <person name="Lai Q."/>
            <person name="Shao Z."/>
        </authorList>
    </citation>
    <scope>NUCLEOTIDE SEQUENCE [LARGE SCALE GENOMIC DNA]</scope>
    <source>
        <strain evidence="2 3">A-11-3</strain>
    </source>
</reference>
<feature type="transmembrane region" description="Helical" evidence="1">
    <location>
        <begin position="75"/>
        <end position="97"/>
    </location>
</feature>
<sequence>MIEEQGVVVAVEAEAVWVETLRASTCGACQARAGCGHRLINEQQSGQRARLRVPVPARHTYQVGDGVRLGLPEKALMHGALLVYGLPLLLLFIGALLGSSVPVTRFDASAVGGIAGLLTGFGINRFLSRRPAYSSSFQPRVLAVLHHNNCQNVTIRSAP</sequence>
<evidence type="ECO:0000313" key="3">
    <source>
        <dbReference type="Proteomes" id="UP000010164"/>
    </source>
</evidence>
<dbReference type="PIRSF" id="PIRSF004923">
    <property type="entry name" value="RseC"/>
    <property type="match status" value="1"/>
</dbReference>
<keyword evidence="1" id="KW-0812">Transmembrane</keyword>
<comment type="caution">
    <text evidence="2">The sequence shown here is derived from an EMBL/GenBank/DDBJ whole genome shotgun (WGS) entry which is preliminary data.</text>
</comment>
<keyword evidence="1" id="KW-1133">Transmembrane helix</keyword>
<proteinExistence type="predicted"/>
<dbReference type="RefSeq" id="WP_008929437.1">
    <property type="nucleotide sequence ID" value="NZ_AMRJ01000017.1"/>
</dbReference>
<protein>
    <submittedName>
        <fullName evidence="2">Protein AlgM</fullName>
    </submittedName>
</protein>
<keyword evidence="1" id="KW-0472">Membrane</keyword>
<evidence type="ECO:0000313" key="2">
    <source>
        <dbReference type="EMBL" id="EKF73941.1"/>
    </source>
</evidence>
<accession>L0WAG6</accession>
<dbReference type="STRING" id="1177179.A11A3_11307"/>
<dbReference type="eggNOG" id="COG3086">
    <property type="taxonomic scope" value="Bacteria"/>
</dbReference>
<organism evidence="2 3">
    <name type="scientific">Alcanivorax hongdengensis A-11-3</name>
    <dbReference type="NCBI Taxonomy" id="1177179"/>
    <lineage>
        <taxon>Bacteria</taxon>
        <taxon>Pseudomonadati</taxon>
        <taxon>Pseudomonadota</taxon>
        <taxon>Gammaproteobacteria</taxon>
        <taxon>Oceanospirillales</taxon>
        <taxon>Alcanivoracaceae</taxon>
        <taxon>Alcanivorax</taxon>
    </lineage>
</organism>
<name>L0WAG6_9GAMM</name>
<dbReference type="EMBL" id="AMRJ01000017">
    <property type="protein sequence ID" value="EKF73941.1"/>
    <property type="molecule type" value="Genomic_DNA"/>
</dbReference>
<dbReference type="InterPro" id="IPR026268">
    <property type="entry name" value="RseC"/>
</dbReference>
<dbReference type="PATRIC" id="fig|1177179.3.peg.2258"/>
<feature type="transmembrane region" description="Helical" evidence="1">
    <location>
        <begin position="109"/>
        <end position="127"/>
    </location>
</feature>
<dbReference type="PANTHER" id="PTHR35867:SF1">
    <property type="entry name" value="PROTEIN RSEC"/>
    <property type="match status" value="1"/>
</dbReference>
<dbReference type="PANTHER" id="PTHR35867">
    <property type="entry name" value="PROTEIN RSEC"/>
    <property type="match status" value="1"/>
</dbReference>
<dbReference type="InterPro" id="IPR007359">
    <property type="entry name" value="SigmaE_reg_RseC_MucC"/>
</dbReference>
<dbReference type="AlphaFoldDB" id="L0WAG6"/>